<accession>A0A917RP18</accession>
<gene>
    <name evidence="1" type="ORF">GCM10007964_68680</name>
</gene>
<proteinExistence type="predicted"/>
<organism evidence="1 2">
    <name type="scientific">Sphaerisporangium melleum</name>
    <dbReference type="NCBI Taxonomy" id="321316"/>
    <lineage>
        <taxon>Bacteria</taxon>
        <taxon>Bacillati</taxon>
        <taxon>Actinomycetota</taxon>
        <taxon>Actinomycetes</taxon>
        <taxon>Streptosporangiales</taxon>
        <taxon>Streptosporangiaceae</taxon>
        <taxon>Sphaerisporangium</taxon>
    </lineage>
</organism>
<dbReference type="InterPro" id="IPR009003">
    <property type="entry name" value="Peptidase_S1_PA"/>
</dbReference>
<comment type="caution">
    <text evidence="1">The sequence shown here is derived from an EMBL/GenBank/DDBJ whole genome shotgun (WGS) entry which is preliminary data.</text>
</comment>
<dbReference type="Gene3D" id="2.40.10.10">
    <property type="entry name" value="Trypsin-like serine proteases"/>
    <property type="match status" value="1"/>
</dbReference>
<dbReference type="InterPro" id="IPR043504">
    <property type="entry name" value="Peptidase_S1_PA_chymotrypsin"/>
</dbReference>
<evidence type="ECO:0000313" key="1">
    <source>
        <dbReference type="EMBL" id="GGL16944.1"/>
    </source>
</evidence>
<protein>
    <recommendedName>
        <fullName evidence="3">Serine protease</fullName>
    </recommendedName>
</protein>
<reference evidence="1" key="1">
    <citation type="journal article" date="2014" name="Int. J. Syst. Evol. Microbiol.">
        <title>Complete genome sequence of Corynebacterium casei LMG S-19264T (=DSM 44701T), isolated from a smear-ripened cheese.</title>
        <authorList>
            <consortium name="US DOE Joint Genome Institute (JGI-PGF)"/>
            <person name="Walter F."/>
            <person name="Albersmeier A."/>
            <person name="Kalinowski J."/>
            <person name="Ruckert C."/>
        </authorList>
    </citation>
    <scope>NUCLEOTIDE SEQUENCE</scope>
    <source>
        <strain evidence="1">JCM 13064</strain>
    </source>
</reference>
<dbReference type="Proteomes" id="UP000645217">
    <property type="component" value="Unassembled WGS sequence"/>
</dbReference>
<dbReference type="AlphaFoldDB" id="A0A917RP18"/>
<sequence length="152" mass="16063">MYNGVEFRTWKDVGRLGDNVGGQGFSWNQKIGQSVYAFGYPAGPHPDGDRPYTGLTPKYCYGKTSAAGAVAGFKAEAQIALKCSMTAGASGGPWIAQYSSTMRVGYINGVTSLVGDTDSNGRFDFATSPYFDSETYSIYSAASNLASGKIGK</sequence>
<name>A0A917RP18_9ACTN</name>
<dbReference type="SUPFAM" id="SSF50494">
    <property type="entry name" value="Trypsin-like serine proteases"/>
    <property type="match status" value="1"/>
</dbReference>
<evidence type="ECO:0008006" key="3">
    <source>
        <dbReference type="Google" id="ProtNLM"/>
    </source>
</evidence>
<evidence type="ECO:0000313" key="2">
    <source>
        <dbReference type="Proteomes" id="UP000645217"/>
    </source>
</evidence>
<dbReference type="EMBL" id="BMNT01000056">
    <property type="protein sequence ID" value="GGL16944.1"/>
    <property type="molecule type" value="Genomic_DNA"/>
</dbReference>
<reference evidence="1" key="2">
    <citation type="submission" date="2020-09" db="EMBL/GenBank/DDBJ databases">
        <authorList>
            <person name="Sun Q."/>
            <person name="Ohkuma M."/>
        </authorList>
    </citation>
    <scope>NUCLEOTIDE SEQUENCE</scope>
    <source>
        <strain evidence="1">JCM 13064</strain>
    </source>
</reference>
<keyword evidence="2" id="KW-1185">Reference proteome</keyword>